<feature type="compositionally biased region" description="Polar residues" evidence="1">
    <location>
        <begin position="229"/>
        <end position="239"/>
    </location>
</feature>
<feature type="transmembrane region" description="Helical" evidence="2">
    <location>
        <begin position="186"/>
        <end position="210"/>
    </location>
</feature>
<dbReference type="KEGG" id="mgm:Mmc1_2240"/>
<evidence type="ECO:0000256" key="1">
    <source>
        <dbReference type="SAM" id="MobiDB-lite"/>
    </source>
</evidence>
<name>A0L9U8_MAGMM</name>
<dbReference type="AlphaFoldDB" id="A0L9U8"/>
<evidence type="ECO:0000313" key="3">
    <source>
        <dbReference type="EMBL" id="ABK44741.1"/>
    </source>
</evidence>
<reference evidence="4" key="1">
    <citation type="journal article" date="2009" name="Appl. Environ. Microbiol.">
        <title>Complete genome sequence of the chemolithoautotrophic marine magnetotactic coccus strain MC-1.</title>
        <authorList>
            <person name="Schubbe S."/>
            <person name="Williams T.J."/>
            <person name="Xie G."/>
            <person name="Kiss H.E."/>
            <person name="Brettin T.S."/>
            <person name="Martinez D."/>
            <person name="Ross C.A."/>
            <person name="Schuler D."/>
            <person name="Cox B.L."/>
            <person name="Nealson K.H."/>
            <person name="Bazylinski D.A."/>
        </authorList>
    </citation>
    <scope>NUCLEOTIDE SEQUENCE [LARGE SCALE GENOMIC DNA]</scope>
    <source>
        <strain evidence="4">ATCC BAA-1437 / JCM 17883 / MC-1</strain>
    </source>
</reference>
<reference evidence="3 4" key="2">
    <citation type="journal article" date="2012" name="Int. J. Syst. Evol. Microbiol.">
        <title>Magnetococcus marinus gen. nov., sp. nov., a marine, magnetotactic bacterium that represents a novel lineage (Magnetococcaceae fam. nov.; Magnetococcales ord. nov.) at the base of the Alphaproteobacteria.</title>
        <authorList>
            <person name="Bazylinski D.A."/>
            <person name="Williams T.J."/>
            <person name="Lefevre C.T."/>
            <person name="Berg R.J."/>
            <person name="Zhang C.L."/>
            <person name="Bowser S.S."/>
            <person name="Dean A.J."/>
            <person name="Beveridge T.J."/>
        </authorList>
    </citation>
    <scope>NUCLEOTIDE SEQUENCE [LARGE SCALE GENOMIC DNA]</scope>
    <source>
        <strain evidence="4">ATCC BAA-1437 / JCM 17883 / MC-1</strain>
    </source>
</reference>
<proteinExistence type="predicted"/>
<keyword evidence="2" id="KW-0812">Transmembrane</keyword>
<dbReference type="Proteomes" id="UP000002586">
    <property type="component" value="Chromosome"/>
</dbReference>
<keyword evidence="2" id="KW-0472">Membrane</keyword>
<accession>A0L9U8</accession>
<evidence type="ECO:0000256" key="2">
    <source>
        <dbReference type="SAM" id="Phobius"/>
    </source>
</evidence>
<keyword evidence="4" id="KW-1185">Reference proteome</keyword>
<dbReference type="EMBL" id="CP000471">
    <property type="protein sequence ID" value="ABK44741.1"/>
    <property type="molecule type" value="Genomic_DNA"/>
</dbReference>
<dbReference type="STRING" id="156889.Mmc1_2240"/>
<protein>
    <submittedName>
        <fullName evidence="3">Uncharacterized protein</fullName>
    </submittedName>
</protein>
<sequence length="239" mass="23776">MMPTTELIGKDQLSALTGKQFTVQQVGAGTVKLTPLDTTNAITLKGRVLLNGTEVQGLKTGTAQSLVQIEGAGTATSLTGSKTTITSFEANGTLIEGTKNGVMLTGGEAKITTTGKAVAANSAVKPAVVKSVPAKAAALNTAPAKAQTIALTKPASTQASGAAVASKVGGSIWSGTGWGLGLGLGLGVWGTVALGGVVTAAVGVGVYNYLKRHRGEQQGHDEALATPPHMSTSSAPTVE</sequence>
<organism evidence="3 4">
    <name type="scientific">Magnetococcus marinus (strain ATCC BAA-1437 / JCM 17883 / MC-1)</name>
    <dbReference type="NCBI Taxonomy" id="156889"/>
    <lineage>
        <taxon>Bacteria</taxon>
        <taxon>Pseudomonadati</taxon>
        <taxon>Pseudomonadota</taxon>
        <taxon>Magnetococcia</taxon>
        <taxon>Magnetococcales</taxon>
        <taxon>Magnetococcaceae</taxon>
        <taxon>Magnetococcus</taxon>
    </lineage>
</organism>
<evidence type="ECO:0000313" key="4">
    <source>
        <dbReference type="Proteomes" id="UP000002586"/>
    </source>
</evidence>
<feature type="region of interest" description="Disordered" evidence="1">
    <location>
        <begin position="217"/>
        <end position="239"/>
    </location>
</feature>
<gene>
    <name evidence="3" type="ordered locus">Mmc1_2240</name>
</gene>
<keyword evidence="2" id="KW-1133">Transmembrane helix</keyword>
<dbReference type="OrthoDB" id="10002877at2"/>
<dbReference type="RefSeq" id="WP_011713862.1">
    <property type="nucleotide sequence ID" value="NC_008576.1"/>
</dbReference>
<dbReference type="HOGENOM" id="CLU_1159968_0_0_5"/>